<keyword evidence="3" id="KW-1185">Reference proteome</keyword>
<comment type="caution">
    <text evidence="2">The sequence shown here is derived from an EMBL/GenBank/DDBJ whole genome shotgun (WGS) entry which is preliminary data.</text>
</comment>
<dbReference type="Proteomes" id="UP000266673">
    <property type="component" value="Unassembled WGS sequence"/>
</dbReference>
<name>A0A397U6Q3_9GLOM</name>
<evidence type="ECO:0000313" key="2">
    <source>
        <dbReference type="EMBL" id="RIB05910.1"/>
    </source>
</evidence>
<evidence type="ECO:0000313" key="3">
    <source>
        <dbReference type="Proteomes" id="UP000266673"/>
    </source>
</evidence>
<feature type="compositionally biased region" description="Acidic residues" evidence="1">
    <location>
        <begin position="64"/>
        <end position="76"/>
    </location>
</feature>
<organism evidence="2 3">
    <name type="scientific">Gigaspora rosea</name>
    <dbReference type="NCBI Taxonomy" id="44941"/>
    <lineage>
        <taxon>Eukaryota</taxon>
        <taxon>Fungi</taxon>
        <taxon>Fungi incertae sedis</taxon>
        <taxon>Mucoromycota</taxon>
        <taxon>Glomeromycotina</taxon>
        <taxon>Glomeromycetes</taxon>
        <taxon>Diversisporales</taxon>
        <taxon>Gigasporaceae</taxon>
        <taxon>Gigaspora</taxon>
    </lineage>
</organism>
<proteinExistence type="predicted"/>
<protein>
    <submittedName>
        <fullName evidence="2">Uncharacterized protein</fullName>
    </submittedName>
</protein>
<dbReference type="AlphaFoldDB" id="A0A397U6Q3"/>
<evidence type="ECO:0000256" key="1">
    <source>
        <dbReference type="SAM" id="MobiDB-lite"/>
    </source>
</evidence>
<feature type="region of interest" description="Disordered" evidence="1">
    <location>
        <begin position="59"/>
        <end position="87"/>
    </location>
</feature>
<reference evidence="2 3" key="1">
    <citation type="submission" date="2018-06" db="EMBL/GenBank/DDBJ databases">
        <title>Comparative genomics reveals the genomic features of Rhizophagus irregularis, R. cerebriforme, R. diaphanum and Gigaspora rosea, and their symbiotic lifestyle signature.</title>
        <authorList>
            <person name="Morin E."/>
            <person name="San Clemente H."/>
            <person name="Chen E.C.H."/>
            <person name="De La Providencia I."/>
            <person name="Hainaut M."/>
            <person name="Kuo A."/>
            <person name="Kohler A."/>
            <person name="Murat C."/>
            <person name="Tang N."/>
            <person name="Roy S."/>
            <person name="Loubradou J."/>
            <person name="Henrissat B."/>
            <person name="Grigoriev I.V."/>
            <person name="Corradi N."/>
            <person name="Roux C."/>
            <person name="Martin F.M."/>
        </authorList>
    </citation>
    <scope>NUCLEOTIDE SEQUENCE [LARGE SCALE GENOMIC DNA]</scope>
    <source>
        <strain evidence="2 3">DAOM 194757</strain>
    </source>
</reference>
<sequence>MCGTTFYGILDLTKSSSPPVLNDNIQAIDIVTNGDNDNDQTIDIVTNDDNDNDQTIDIVTNDGSDNDTDSIEDNDTDSVKENVDESPVEQDKVSLETLFKQVVVNAKFTCSTPMEVPYFSSRLYPDVCFQYGNAEVLLPTPTSQQPYCSVYYNSVKTKKRKEKGTKFKKRTR</sequence>
<dbReference type="EMBL" id="QKWP01001898">
    <property type="protein sequence ID" value="RIB05910.1"/>
    <property type="molecule type" value="Genomic_DNA"/>
</dbReference>
<gene>
    <name evidence="2" type="ORF">C2G38_2218383</name>
</gene>
<feature type="compositionally biased region" description="Basic and acidic residues" evidence="1">
    <location>
        <begin position="77"/>
        <end position="87"/>
    </location>
</feature>
<accession>A0A397U6Q3</accession>
<dbReference type="OrthoDB" id="2440780at2759"/>